<dbReference type="CDD" id="cd00077">
    <property type="entry name" value="HDc"/>
    <property type="match status" value="1"/>
</dbReference>
<evidence type="ECO:0000313" key="4">
    <source>
        <dbReference type="Proteomes" id="UP000730618"/>
    </source>
</evidence>
<sequence length="358" mass="40056">MRTPLSLVKVGDCLASDTFNSFGLLILAGNTVLSSDDIAKLHLHHIFDVDIVPKYDDPHEYATIDEHPSSKRTEPAAERFEKVKASYQVAIDGIKELFNGAKTDGTIREEAVTSGFLPLAEQVQQEKDVASLLIALNTKDDYTYQHSVQVGLISYYIAKWLGQSEEEALLAGKAGYLHDIGKCRIDDAILLKPGRLTVNEYDEIKKHARFGYEIAMQSGFPEPLCLAALQHHERLDGSGYPDQLQSDAIHPLSKIVAVADVYSAMISNRVYQNKKDLLFVLKEIHRCSFGELDPVVTQKFINNMIPCLIGKKVLLSSGEFGTIVLIRLTDYFRPLIRTGERFIDLAQRTDLEIEAVYI</sequence>
<evidence type="ECO:0008006" key="5">
    <source>
        <dbReference type="Google" id="ProtNLM"/>
    </source>
</evidence>
<dbReference type="SMART" id="SM00471">
    <property type="entry name" value="HDc"/>
    <property type="match status" value="1"/>
</dbReference>
<organism evidence="3 4">
    <name type="scientific">Paenibacillus allorhizosphaerae</name>
    <dbReference type="NCBI Taxonomy" id="2849866"/>
    <lineage>
        <taxon>Bacteria</taxon>
        <taxon>Bacillati</taxon>
        <taxon>Bacillota</taxon>
        <taxon>Bacilli</taxon>
        <taxon>Bacillales</taxon>
        <taxon>Paenibacillaceae</taxon>
        <taxon>Paenibacillus</taxon>
    </lineage>
</organism>
<dbReference type="InterPro" id="IPR037522">
    <property type="entry name" value="HD_GYP_dom"/>
</dbReference>
<dbReference type="NCBIfam" id="TIGR00277">
    <property type="entry name" value="HDIG"/>
    <property type="match status" value="1"/>
</dbReference>
<evidence type="ECO:0000259" key="2">
    <source>
        <dbReference type="PROSITE" id="PS51832"/>
    </source>
</evidence>
<feature type="domain" description="HD" evidence="1">
    <location>
        <begin position="143"/>
        <end position="265"/>
    </location>
</feature>
<name>A0ABM8VEG9_9BACL</name>
<comment type="caution">
    <text evidence="3">The sequence shown here is derived from an EMBL/GenBank/DDBJ whole genome shotgun (WGS) entry which is preliminary data.</text>
</comment>
<dbReference type="PROSITE" id="PS51831">
    <property type="entry name" value="HD"/>
    <property type="match status" value="1"/>
</dbReference>
<dbReference type="PANTHER" id="PTHR43155">
    <property type="entry name" value="CYCLIC DI-GMP PHOSPHODIESTERASE PA4108-RELATED"/>
    <property type="match status" value="1"/>
</dbReference>
<dbReference type="InterPro" id="IPR003607">
    <property type="entry name" value="HD/PDEase_dom"/>
</dbReference>
<dbReference type="Pfam" id="PF13487">
    <property type="entry name" value="HD_5"/>
    <property type="match status" value="1"/>
</dbReference>
<keyword evidence="4" id="KW-1185">Reference proteome</keyword>
<dbReference type="PROSITE" id="PS51832">
    <property type="entry name" value="HD_GYP"/>
    <property type="match status" value="1"/>
</dbReference>
<dbReference type="InterPro" id="IPR006674">
    <property type="entry name" value="HD_domain"/>
</dbReference>
<evidence type="ECO:0000313" key="3">
    <source>
        <dbReference type="EMBL" id="CAG7631342.1"/>
    </source>
</evidence>
<dbReference type="PANTHER" id="PTHR43155:SF2">
    <property type="entry name" value="CYCLIC DI-GMP PHOSPHODIESTERASE PA4108"/>
    <property type="match status" value="1"/>
</dbReference>
<protein>
    <recommendedName>
        <fullName evidence="5">HD-GYP domain-containing protein</fullName>
    </recommendedName>
</protein>
<reference evidence="3 4" key="1">
    <citation type="submission" date="2021-06" db="EMBL/GenBank/DDBJ databases">
        <authorList>
            <person name="Criscuolo A."/>
        </authorList>
    </citation>
    <scope>NUCLEOTIDE SEQUENCE [LARGE SCALE GENOMIC DNA]</scope>
    <source>
        <strain evidence="4">CIP 111802</strain>
    </source>
</reference>
<gene>
    <name evidence="3" type="ORF">PAECIP111802_01734</name>
</gene>
<dbReference type="EMBL" id="CAJVCE010000004">
    <property type="protein sequence ID" value="CAG7631342.1"/>
    <property type="molecule type" value="Genomic_DNA"/>
</dbReference>
<feature type="domain" description="HD-GYP" evidence="2">
    <location>
        <begin position="121"/>
        <end position="316"/>
    </location>
</feature>
<proteinExistence type="predicted"/>
<dbReference type="InterPro" id="IPR006675">
    <property type="entry name" value="HDIG_dom"/>
</dbReference>
<dbReference type="Proteomes" id="UP000730618">
    <property type="component" value="Unassembled WGS sequence"/>
</dbReference>
<evidence type="ECO:0000259" key="1">
    <source>
        <dbReference type="PROSITE" id="PS51831"/>
    </source>
</evidence>
<accession>A0ABM8VEG9</accession>